<feature type="region of interest" description="Disordered" evidence="7">
    <location>
        <begin position="720"/>
        <end position="813"/>
    </location>
</feature>
<evidence type="ECO:0000259" key="8">
    <source>
        <dbReference type="Pfam" id="PF02518"/>
    </source>
</evidence>
<keyword evidence="3" id="KW-0597">Phosphoprotein</keyword>
<evidence type="ECO:0000256" key="5">
    <source>
        <dbReference type="ARBA" id="ARBA00022777"/>
    </source>
</evidence>
<keyword evidence="6" id="KW-0902">Two-component regulatory system</keyword>
<dbReference type="InterPro" id="IPR050980">
    <property type="entry name" value="2C_sensor_his_kinase"/>
</dbReference>
<dbReference type="InterPro" id="IPR003594">
    <property type="entry name" value="HATPase_dom"/>
</dbReference>
<keyword evidence="11" id="KW-1185">Reference proteome</keyword>
<evidence type="ECO:0000313" key="11">
    <source>
        <dbReference type="Proteomes" id="UP000601223"/>
    </source>
</evidence>
<feature type="domain" description="Nitrate/nitrite sensing protein" evidence="9">
    <location>
        <begin position="57"/>
        <end position="298"/>
    </location>
</feature>
<evidence type="ECO:0000256" key="2">
    <source>
        <dbReference type="ARBA" id="ARBA00012438"/>
    </source>
</evidence>
<name>A0A8J3JP63_9ACTN</name>
<evidence type="ECO:0000256" key="6">
    <source>
        <dbReference type="ARBA" id="ARBA00023012"/>
    </source>
</evidence>
<dbReference type="AlphaFoldDB" id="A0A8J3JP63"/>
<feature type="domain" description="Histidine kinase/HSP90-like ATPase" evidence="8">
    <location>
        <begin position="524"/>
        <end position="627"/>
    </location>
</feature>
<dbReference type="Pfam" id="PF02518">
    <property type="entry name" value="HATPase_c"/>
    <property type="match status" value="1"/>
</dbReference>
<evidence type="ECO:0000256" key="3">
    <source>
        <dbReference type="ARBA" id="ARBA00022553"/>
    </source>
</evidence>
<dbReference type="EC" id="2.7.13.3" evidence="2"/>
<feature type="compositionally biased region" description="Basic and acidic residues" evidence="7">
    <location>
        <begin position="776"/>
        <end position="792"/>
    </location>
</feature>
<dbReference type="Proteomes" id="UP000601223">
    <property type="component" value="Unassembled WGS sequence"/>
</dbReference>
<comment type="caution">
    <text evidence="10">The sequence shown here is derived from an EMBL/GenBank/DDBJ whole genome shotgun (WGS) entry which is preliminary data.</text>
</comment>
<evidence type="ECO:0000256" key="1">
    <source>
        <dbReference type="ARBA" id="ARBA00000085"/>
    </source>
</evidence>
<proteinExistence type="predicted"/>
<accession>A0A8J3JP63</accession>
<protein>
    <recommendedName>
        <fullName evidence="2">histidine kinase</fullName>
        <ecNumber evidence="2">2.7.13.3</ecNumber>
    </recommendedName>
</protein>
<comment type="catalytic activity">
    <reaction evidence="1">
        <text>ATP + protein L-histidine = ADP + protein N-phospho-L-histidine.</text>
        <dbReference type="EC" id="2.7.13.3"/>
    </reaction>
</comment>
<dbReference type="RefSeq" id="WP_376818919.1">
    <property type="nucleotide sequence ID" value="NZ_JBHTGC010000001.1"/>
</dbReference>
<evidence type="ECO:0000256" key="4">
    <source>
        <dbReference type="ARBA" id="ARBA00022679"/>
    </source>
</evidence>
<dbReference type="Gene3D" id="3.30.565.10">
    <property type="entry name" value="Histidine kinase-like ATPase, C-terminal domain"/>
    <property type="match status" value="1"/>
</dbReference>
<gene>
    <name evidence="10" type="ORF">Cba03nite_73580</name>
</gene>
<dbReference type="InterPro" id="IPR036890">
    <property type="entry name" value="HATPase_C_sf"/>
</dbReference>
<keyword evidence="5" id="KW-0418">Kinase</keyword>
<dbReference type="GO" id="GO:0004673">
    <property type="term" value="F:protein histidine kinase activity"/>
    <property type="evidence" value="ECO:0007669"/>
    <property type="project" value="UniProtKB-EC"/>
</dbReference>
<evidence type="ECO:0000259" key="9">
    <source>
        <dbReference type="Pfam" id="PF08376"/>
    </source>
</evidence>
<dbReference type="EMBL" id="BONF01000056">
    <property type="protein sequence ID" value="GIF86009.1"/>
    <property type="molecule type" value="Genomic_DNA"/>
</dbReference>
<dbReference type="SUPFAM" id="SSF55874">
    <property type="entry name" value="ATPase domain of HSP90 chaperone/DNA topoisomerase II/histidine kinase"/>
    <property type="match status" value="1"/>
</dbReference>
<feature type="region of interest" description="Disordered" evidence="7">
    <location>
        <begin position="634"/>
        <end position="653"/>
    </location>
</feature>
<dbReference type="PANTHER" id="PTHR44936:SF9">
    <property type="entry name" value="SENSOR PROTEIN CREC"/>
    <property type="match status" value="1"/>
</dbReference>
<evidence type="ECO:0000256" key="7">
    <source>
        <dbReference type="SAM" id="MobiDB-lite"/>
    </source>
</evidence>
<dbReference type="GO" id="GO:0000160">
    <property type="term" value="P:phosphorelay signal transduction system"/>
    <property type="evidence" value="ECO:0007669"/>
    <property type="project" value="UniProtKB-KW"/>
</dbReference>
<feature type="compositionally biased region" description="Low complexity" evidence="7">
    <location>
        <begin position="793"/>
        <end position="805"/>
    </location>
</feature>
<evidence type="ECO:0000313" key="10">
    <source>
        <dbReference type="EMBL" id="GIF86009.1"/>
    </source>
</evidence>
<feature type="compositionally biased region" description="Low complexity" evidence="7">
    <location>
        <begin position="759"/>
        <end position="775"/>
    </location>
</feature>
<organism evidence="10 11">
    <name type="scientific">Catellatospora bangladeshensis</name>
    <dbReference type="NCBI Taxonomy" id="310355"/>
    <lineage>
        <taxon>Bacteria</taxon>
        <taxon>Bacillati</taxon>
        <taxon>Actinomycetota</taxon>
        <taxon>Actinomycetes</taxon>
        <taxon>Micromonosporales</taxon>
        <taxon>Micromonosporaceae</taxon>
        <taxon>Catellatospora</taxon>
    </lineage>
</organism>
<dbReference type="Pfam" id="PF08376">
    <property type="entry name" value="NIT"/>
    <property type="match status" value="1"/>
</dbReference>
<dbReference type="InterPro" id="IPR013587">
    <property type="entry name" value="Nitrate/nitrite_sensing"/>
</dbReference>
<keyword evidence="4" id="KW-0808">Transferase</keyword>
<dbReference type="PANTHER" id="PTHR44936">
    <property type="entry name" value="SENSOR PROTEIN CREC"/>
    <property type="match status" value="1"/>
</dbReference>
<feature type="region of interest" description="Disordered" evidence="7">
    <location>
        <begin position="826"/>
        <end position="939"/>
    </location>
</feature>
<sequence length="939" mass="98954">MLHTRHWRVPTKLVAVLAVPLLGFLAVTGLQINESVRTASALGDFSDQVAMGVEVTDLVHELQRERDHTVGMLASLAAPGASPGRRDVGALAPDRTAVDRAAERLRAAARPLLGDPALATAFQRVETRLAQLAQVRAGVAQGWLRTQAVFDMYTGTVADLHELLPRPVDVEGDTELGRFLRGVSDLARAKELASQVRGQLYLMTYGAPFEPGTFGQVADLRAQRQTAVQRFRTEAAPEQVAELDDTVAGQAVRNADRLERAIVGESTEEHGVEPQQWWAASTTELQLMRHLEQQLLRTAVEAVDDASGAQWRTTALRSLTTAGLLLAALLTSVAIGRNMAGTLRSLREQALIVADIRLPRVIAQLRRSPTTAPPLRVEPIRVDSRDEVAEVADAFTAVHRSAVRLAAEQAVMRRNVNEIFIKLALRSQSLVERQLSLLDSMESSEVDPDKLASLFRLDHLAARLRRNDENLLVLAGGDTSRRWNEPKDLNTIVLAAAAEVEHYERVRHQLDGNVYVVGHAVADVVNLLAELLENGLSFSSPKTLVRLRGHAMADGSAELTITDEGIGMSAQTLAEANDQVSVPVSIDISAAERMGLVVVGHLAHRHRISVHLDSGTRGVTVSVNIPADLIVPAPAEAPTPQRDGGEAGTVPPTMRRMVPTRAEDVLTADRPAPSIWWSPDAVTPAAAPSAAATPAPAEPSRTGLSVAGLIAARLAAAEESEETEAASDTGVPAAVGSAADKTADRSAAEKATTARSTSEKAATGEAATGEAATDMAAKDMAAKDKAATDKAATENAAAGKAAADETAVDQTAADNKTTAARLVADEIDTDLDTDAPGGAGRNVSEAGTVATERPEPTVTAAGLPIRRRSANLPGPAATRPAAEADPESVSSTLTKLYQGLRRAEAEEAPEGAAPDPAGEGDEALPGSGGGNDKVSKVGS</sequence>
<reference evidence="10 11" key="1">
    <citation type="submission" date="2021-01" db="EMBL/GenBank/DDBJ databases">
        <title>Whole genome shotgun sequence of Catellatospora bangladeshensis NBRC 107357.</title>
        <authorList>
            <person name="Komaki H."/>
            <person name="Tamura T."/>
        </authorList>
    </citation>
    <scope>NUCLEOTIDE SEQUENCE [LARGE SCALE GENOMIC DNA]</scope>
    <source>
        <strain evidence="10 11">NBRC 107357</strain>
    </source>
</reference>